<accession>A0A1I3RJ80</accession>
<feature type="transmembrane region" description="Helical" evidence="9">
    <location>
        <begin position="106"/>
        <end position="127"/>
    </location>
</feature>
<name>A0A1I3RJ80_9BACT</name>
<sequence>MNLFQQGGPMMWPLLAISTAALAVMAERFVIFTTTRFPSRDMLTSILDMLRQDKKNGALELVENNAPFFTKFFAALLTKGTPRQREERALVAGEEILFELSRRLDFLATAATTAPLMGLLGTVMGMISAFSRLANSGNVDITMLAGGIWQALLTTGAGLGIAIPSLLAHRWLLRQHEKTAFAMQQTAALLLDQISSVNEP</sequence>
<keyword evidence="7 9" id="KW-0472">Membrane</keyword>
<keyword evidence="3" id="KW-1003">Cell membrane</keyword>
<evidence type="ECO:0000259" key="10">
    <source>
        <dbReference type="Pfam" id="PF01618"/>
    </source>
</evidence>
<reference evidence="12" key="1">
    <citation type="submission" date="2016-10" db="EMBL/GenBank/DDBJ databases">
        <authorList>
            <person name="Varghese N."/>
            <person name="Submissions S."/>
        </authorList>
    </citation>
    <scope>NUCLEOTIDE SEQUENCE [LARGE SCALE GENOMIC DNA]</scope>
    <source>
        <strain evidence="12">DSM 5918</strain>
    </source>
</reference>
<dbReference type="PANTHER" id="PTHR30625">
    <property type="entry name" value="PROTEIN TOLQ"/>
    <property type="match status" value="1"/>
</dbReference>
<evidence type="ECO:0000313" key="11">
    <source>
        <dbReference type="EMBL" id="SFJ46684.1"/>
    </source>
</evidence>
<feature type="transmembrane region" description="Helical" evidence="9">
    <location>
        <begin position="147"/>
        <end position="168"/>
    </location>
</feature>
<dbReference type="PANTHER" id="PTHR30625:SF15">
    <property type="entry name" value="BIOPOLYMER TRANSPORT PROTEIN EXBB"/>
    <property type="match status" value="1"/>
</dbReference>
<evidence type="ECO:0000256" key="6">
    <source>
        <dbReference type="ARBA" id="ARBA00022989"/>
    </source>
</evidence>
<dbReference type="InterPro" id="IPR050790">
    <property type="entry name" value="ExbB/TolQ_transport"/>
</dbReference>
<comment type="subcellular location">
    <subcellularLocation>
        <location evidence="1">Cell membrane</location>
        <topology evidence="1">Multi-pass membrane protein</topology>
    </subcellularLocation>
    <subcellularLocation>
        <location evidence="8">Membrane</location>
        <topology evidence="8">Multi-pass membrane protein</topology>
    </subcellularLocation>
</comment>
<keyword evidence="6 9" id="KW-1133">Transmembrane helix</keyword>
<evidence type="ECO:0000256" key="8">
    <source>
        <dbReference type="RuleBase" id="RU004057"/>
    </source>
</evidence>
<dbReference type="EMBL" id="FORX01000003">
    <property type="protein sequence ID" value="SFJ46684.1"/>
    <property type="molecule type" value="Genomic_DNA"/>
</dbReference>
<evidence type="ECO:0000256" key="1">
    <source>
        <dbReference type="ARBA" id="ARBA00004651"/>
    </source>
</evidence>
<evidence type="ECO:0000256" key="2">
    <source>
        <dbReference type="ARBA" id="ARBA00022448"/>
    </source>
</evidence>
<protein>
    <submittedName>
        <fullName evidence="11">Outer membrane transport energization protein ExbB</fullName>
    </submittedName>
</protein>
<dbReference type="InterPro" id="IPR002898">
    <property type="entry name" value="MotA_ExbB_proton_chnl"/>
</dbReference>
<keyword evidence="5 8" id="KW-0653">Protein transport</keyword>
<feature type="transmembrane region" description="Helical" evidence="9">
    <location>
        <begin position="12"/>
        <end position="32"/>
    </location>
</feature>
<evidence type="ECO:0000256" key="3">
    <source>
        <dbReference type="ARBA" id="ARBA00022475"/>
    </source>
</evidence>
<dbReference type="Pfam" id="PF01618">
    <property type="entry name" value="MotA_ExbB"/>
    <property type="match status" value="1"/>
</dbReference>
<keyword evidence="4 9" id="KW-0812">Transmembrane</keyword>
<dbReference type="OrthoDB" id="4045at2"/>
<dbReference type="STRING" id="52560.SAMN04488082_103208"/>
<comment type="similarity">
    <text evidence="8">Belongs to the exbB/tolQ family.</text>
</comment>
<evidence type="ECO:0000256" key="9">
    <source>
        <dbReference type="SAM" id="Phobius"/>
    </source>
</evidence>
<gene>
    <name evidence="11" type="ORF">SAMN04488082_103208</name>
</gene>
<dbReference type="RefSeq" id="WP_092373054.1">
    <property type="nucleotide sequence ID" value="NZ_FORX01000003.1"/>
</dbReference>
<evidence type="ECO:0000256" key="7">
    <source>
        <dbReference type="ARBA" id="ARBA00023136"/>
    </source>
</evidence>
<keyword evidence="2 8" id="KW-0813">Transport</keyword>
<proteinExistence type="inferred from homology"/>
<dbReference type="AlphaFoldDB" id="A0A1I3RJ80"/>
<dbReference type="Proteomes" id="UP000198635">
    <property type="component" value="Unassembled WGS sequence"/>
</dbReference>
<evidence type="ECO:0000313" key="12">
    <source>
        <dbReference type="Proteomes" id="UP000198635"/>
    </source>
</evidence>
<evidence type="ECO:0000256" key="5">
    <source>
        <dbReference type="ARBA" id="ARBA00022927"/>
    </source>
</evidence>
<organism evidence="11 12">
    <name type="scientific">Desulfomicrobium apsheronum</name>
    <dbReference type="NCBI Taxonomy" id="52560"/>
    <lineage>
        <taxon>Bacteria</taxon>
        <taxon>Pseudomonadati</taxon>
        <taxon>Thermodesulfobacteriota</taxon>
        <taxon>Desulfovibrionia</taxon>
        <taxon>Desulfovibrionales</taxon>
        <taxon>Desulfomicrobiaceae</taxon>
        <taxon>Desulfomicrobium</taxon>
    </lineage>
</organism>
<keyword evidence="12" id="KW-1185">Reference proteome</keyword>
<dbReference type="GO" id="GO:0005886">
    <property type="term" value="C:plasma membrane"/>
    <property type="evidence" value="ECO:0007669"/>
    <property type="project" value="UniProtKB-SubCell"/>
</dbReference>
<dbReference type="GO" id="GO:0017038">
    <property type="term" value="P:protein import"/>
    <property type="evidence" value="ECO:0007669"/>
    <property type="project" value="TreeGrafter"/>
</dbReference>
<evidence type="ECO:0000256" key="4">
    <source>
        <dbReference type="ARBA" id="ARBA00022692"/>
    </source>
</evidence>
<feature type="domain" description="MotA/TolQ/ExbB proton channel" evidence="10">
    <location>
        <begin position="67"/>
        <end position="183"/>
    </location>
</feature>